<dbReference type="GO" id="GO:0016491">
    <property type="term" value="F:oxidoreductase activity"/>
    <property type="evidence" value="ECO:0007669"/>
    <property type="project" value="UniProtKB-KW"/>
</dbReference>
<organism evidence="3 4">
    <name type="scientific">Rhodoferax ferrireducens</name>
    <dbReference type="NCBI Taxonomy" id="192843"/>
    <lineage>
        <taxon>Bacteria</taxon>
        <taxon>Pseudomonadati</taxon>
        <taxon>Pseudomonadota</taxon>
        <taxon>Betaproteobacteria</taxon>
        <taxon>Burkholderiales</taxon>
        <taxon>Comamonadaceae</taxon>
        <taxon>Rhodoferax</taxon>
    </lineage>
</organism>
<dbReference type="Proteomes" id="UP000192505">
    <property type="component" value="Unassembled WGS sequence"/>
</dbReference>
<dbReference type="InterPro" id="IPR043144">
    <property type="entry name" value="Mal/L-sulf/L-lact_DH-like_ah"/>
</dbReference>
<evidence type="ECO:0000313" key="4">
    <source>
        <dbReference type="Proteomes" id="UP000192505"/>
    </source>
</evidence>
<evidence type="ECO:0000256" key="1">
    <source>
        <dbReference type="ARBA" id="ARBA00006056"/>
    </source>
</evidence>
<protein>
    <submittedName>
        <fullName evidence="3">Lactate dehydrogenase</fullName>
    </submittedName>
</protein>
<dbReference type="Gene3D" id="1.10.1530.10">
    <property type="match status" value="1"/>
</dbReference>
<dbReference type="InterPro" id="IPR043143">
    <property type="entry name" value="Mal/L-sulf/L-lact_DH-like_NADP"/>
</dbReference>
<proteinExistence type="inferred from homology"/>
<dbReference type="AlphaFoldDB" id="A0A1W9KXA0"/>
<dbReference type="PANTHER" id="PTHR11091:SF0">
    <property type="entry name" value="MALATE DEHYDROGENASE"/>
    <property type="match status" value="1"/>
</dbReference>
<dbReference type="InterPro" id="IPR036111">
    <property type="entry name" value="Mal/L-sulfo/L-lacto_DH-like_sf"/>
</dbReference>
<gene>
    <name evidence="3" type="ORF">BWK72_04765</name>
</gene>
<name>A0A1W9KXA0_9BURK</name>
<evidence type="ECO:0000256" key="2">
    <source>
        <dbReference type="ARBA" id="ARBA00023002"/>
    </source>
</evidence>
<comment type="similarity">
    <text evidence="1">Belongs to the LDH2/MDH2 oxidoreductase family.</text>
</comment>
<sequence length="353" mass="37279">MNTHTAVSAPALTRFAQDLLSTAGVSDAKAATVARLLVLTDMMQRHTHGVALIPLYLDQLRNNLMAKDGEPEMVKDTGATIVWDGHYLPGLWLVDKALNLAFERVPELGVVTFAIRRSHHIACLAALVKQATDKGYVAILATSDPSGKFVAPFGGRDPVMTPNPFAIGYPGTQGPVLVDISASITTVSMARTKAAAGVEFDYPWLMDNQGNPTTDPRVLEQTTPRGSLMLLGGAEYGHKGFGLALMVEALTQGLSGQGRLDAPNRWGGNVFLQVLDPQAFAGTDSFLSQMDFIGDACRASSPAKDGGMVRLPGDQAARNIARAQSEGIRLSEATLGKLAACAETLGVAPLLAA</sequence>
<dbReference type="InterPro" id="IPR003767">
    <property type="entry name" value="Malate/L-lactate_DH-like"/>
</dbReference>
<dbReference type="PANTHER" id="PTHR11091">
    <property type="entry name" value="OXIDOREDUCTASE-RELATED"/>
    <property type="match status" value="1"/>
</dbReference>
<evidence type="ECO:0000313" key="3">
    <source>
        <dbReference type="EMBL" id="OQW89258.1"/>
    </source>
</evidence>
<keyword evidence="2" id="KW-0560">Oxidoreductase</keyword>
<dbReference type="EMBL" id="MTEI01000002">
    <property type="protein sequence ID" value="OQW89258.1"/>
    <property type="molecule type" value="Genomic_DNA"/>
</dbReference>
<dbReference type="SUPFAM" id="SSF89733">
    <property type="entry name" value="L-sulfolactate dehydrogenase-like"/>
    <property type="match status" value="1"/>
</dbReference>
<comment type="caution">
    <text evidence="3">The sequence shown here is derived from an EMBL/GenBank/DDBJ whole genome shotgun (WGS) entry which is preliminary data.</text>
</comment>
<accession>A0A1W9KXA0</accession>
<dbReference type="Pfam" id="PF02615">
    <property type="entry name" value="Ldh_2"/>
    <property type="match status" value="1"/>
</dbReference>
<reference evidence="3 4" key="1">
    <citation type="submission" date="2017-01" db="EMBL/GenBank/DDBJ databases">
        <title>Novel large sulfur bacteria in the metagenomes of groundwater-fed chemosynthetic microbial mats in the Lake Huron basin.</title>
        <authorList>
            <person name="Sharrar A.M."/>
            <person name="Flood B.E."/>
            <person name="Bailey J.V."/>
            <person name="Jones D.S."/>
            <person name="Biddanda B."/>
            <person name="Ruberg S.A."/>
            <person name="Marcus D.N."/>
            <person name="Dick G.J."/>
        </authorList>
    </citation>
    <scope>NUCLEOTIDE SEQUENCE [LARGE SCALE GENOMIC DNA]</scope>
    <source>
        <strain evidence="3">A7</strain>
    </source>
</reference>
<dbReference type="Gene3D" id="3.30.1370.60">
    <property type="entry name" value="Hypothetical oxidoreductase yiak, domain 2"/>
    <property type="match status" value="1"/>
</dbReference>